<dbReference type="EMBL" id="ON529855">
    <property type="protein sequence ID" value="USN14756.1"/>
    <property type="molecule type" value="Genomic_DNA"/>
</dbReference>
<evidence type="ECO:0000313" key="3">
    <source>
        <dbReference type="Proteomes" id="UP001057221"/>
    </source>
</evidence>
<protein>
    <submittedName>
        <fullName evidence="2">Uncharacterized protein</fullName>
    </submittedName>
</protein>
<keyword evidence="3" id="KW-1185">Reference proteome</keyword>
<proteinExistence type="predicted"/>
<evidence type="ECO:0000256" key="1">
    <source>
        <dbReference type="SAM" id="MobiDB-lite"/>
    </source>
</evidence>
<sequence>MSKMSAIAPITPQDRTIHVNRGTIDSNRKHAKNDPPLKLSRGRSSIDPEYGHEIELWTEAGDYVGRFVYDPAGILPCGAKALMVLAPGVVTKVKALEEAPS</sequence>
<name>A0A9E7SKH3_9CAUD</name>
<evidence type="ECO:0000313" key="2">
    <source>
        <dbReference type="EMBL" id="USN14756.1"/>
    </source>
</evidence>
<feature type="region of interest" description="Disordered" evidence="1">
    <location>
        <begin position="1"/>
        <end position="44"/>
    </location>
</feature>
<reference evidence="2 3" key="1">
    <citation type="submission" date="2022-05" db="EMBL/GenBank/DDBJ databases">
        <authorList>
            <person name="Friedrich I."/>
            <person name="Poehlein A."/>
            <person name="Schneider D."/>
            <person name="Hertel R."/>
            <person name="Daniel R."/>
        </authorList>
    </citation>
    <scope>NUCLEOTIDE SEQUENCE [LARGE SCALE GENOMIC DNA]</scope>
</reference>
<gene>
    <name evidence="2" type="ORF">DOMOVOI_02820</name>
</gene>
<feature type="compositionally biased region" description="Basic and acidic residues" evidence="1">
    <location>
        <begin position="26"/>
        <end position="35"/>
    </location>
</feature>
<dbReference type="Proteomes" id="UP001057221">
    <property type="component" value="Segment"/>
</dbReference>
<accession>A0A9E7SKH3</accession>
<organism evidence="2 3">
    <name type="scientific">Brevundimonas phage vB_BpoS-Domovoi</name>
    <dbReference type="NCBI Taxonomy" id="2948598"/>
    <lineage>
        <taxon>Viruses</taxon>
        <taxon>Duplodnaviria</taxon>
        <taxon>Heunggongvirae</taxon>
        <taxon>Uroviricota</taxon>
        <taxon>Caudoviricetes</taxon>
        <taxon>Jeanschmidtviridae</taxon>
        <taxon>Marchewkavirus</taxon>
        <taxon>Marchewkavirus domovoi</taxon>
    </lineage>
</organism>